<keyword evidence="3" id="KW-1185">Reference proteome</keyword>
<reference evidence="2 3" key="1">
    <citation type="submission" date="2015-08" db="EMBL/GenBank/DDBJ databases">
        <title>Next Generation Sequencing and Analysis of the Genome of Puccinia sorghi L Schw, the Causal Agent of Maize Common Rust.</title>
        <authorList>
            <person name="Rochi L."/>
            <person name="Burguener G."/>
            <person name="Darino M."/>
            <person name="Turjanski A."/>
            <person name="Kreff E."/>
            <person name="Dieguez M.J."/>
            <person name="Sacco F."/>
        </authorList>
    </citation>
    <scope>NUCLEOTIDE SEQUENCE [LARGE SCALE GENOMIC DNA]</scope>
    <source>
        <strain evidence="2 3">RO10H11247</strain>
    </source>
</reference>
<dbReference type="InterPro" id="IPR005162">
    <property type="entry name" value="Retrotrans_gag_dom"/>
</dbReference>
<dbReference type="Proteomes" id="UP000037035">
    <property type="component" value="Unassembled WGS sequence"/>
</dbReference>
<comment type="caution">
    <text evidence="2">The sequence shown here is derived from an EMBL/GenBank/DDBJ whole genome shotgun (WGS) entry which is preliminary data.</text>
</comment>
<organism evidence="2 3">
    <name type="scientific">Puccinia sorghi</name>
    <dbReference type="NCBI Taxonomy" id="27349"/>
    <lineage>
        <taxon>Eukaryota</taxon>
        <taxon>Fungi</taxon>
        <taxon>Dikarya</taxon>
        <taxon>Basidiomycota</taxon>
        <taxon>Pucciniomycotina</taxon>
        <taxon>Pucciniomycetes</taxon>
        <taxon>Pucciniales</taxon>
        <taxon>Pucciniaceae</taxon>
        <taxon>Puccinia</taxon>
    </lineage>
</organism>
<dbReference type="OrthoDB" id="5552562at2759"/>
<evidence type="ECO:0000259" key="1">
    <source>
        <dbReference type="Pfam" id="PF03732"/>
    </source>
</evidence>
<protein>
    <recommendedName>
        <fullName evidence="1">Retrotransposon gag domain-containing protein</fullName>
    </recommendedName>
</protein>
<dbReference type="VEuPathDB" id="FungiDB:VP01_1715g2"/>
<sequence>MHIPPCGHCWPTEPKPHFPSNSPSSHLYPKLHGPSQAPVFQRNPWCCGQVFCWPDLTPCHHLNPDQFPTDSSKVAFAISFMTEYAAAWSQPYLMSVFNAEEVVFGKFLDDFRCSFFDHNCQHRAEVALQSLCQSGKVSAYTQEFNSHAHTENIQLAMVMSNIEFIYLRIMQAMALKADQTIQAIRSGRL</sequence>
<proteinExistence type="predicted"/>
<evidence type="ECO:0000313" key="2">
    <source>
        <dbReference type="EMBL" id="KNZ59509.1"/>
    </source>
</evidence>
<feature type="domain" description="Retrotransposon gag" evidence="1">
    <location>
        <begin position="76"/>
        <end position="151"/>
    </location>
</feature>
<name>A0A0L6VFJ3_9BASI</name>
<gene>
    <name evidence="2" type="ORF">VP01_1715g2</name>
</gene>
<dbReference type="EMBL" id="LAVV01006521">
    <property type="protein sequence ID" value="KNZ59509.1"/>
    <property type="molecule type" value="Genomic_DNA"/>
</dbReference>
<evidence type="ECO:0000313" key="3">
    <source>
        <dbReference type="Proteomes" id="UP000037035"/>
    </source>
</evidence>
<dbReference type="AlphaFoldDB" id="A0A0L6VFJ3"/>
<dbReference type="Pfam" id="PF03732">
    <property type="entry name" value="Retrotrans_gag"/>
    <property type="match status" value="1"/>
</dbReference>
<accession>A0A0L6VFJ3</accession>